<dbReference type="Proteomes" id="UP001189624">
    <property type="component" value="Chromosome 3"/>
</dbReference>
<protein>
    <submittedName>
        <fullName evidence="1">Uncharacterized protein</fullName>
    </submittedName>
</protein>
<proteinExistence type="predicted"/>
<keyword evidence="2" id="KW-1185">Reference proteome</keyword>
<dbReference type="AlphaFoldDB" id="A0AA86VFU3"/>
<accession>A0AA86VFU3</accession>
<dbReference type="EMBL" id="OY731400">
    <property type="protein sequence ID" value="CAJ1940337.1"/>
    <property type="molecule type" value="Genomic_DNA"/>
</dbReference>
<dbReference type="Gramene" id="rna-AYBTSS11_LOCUS9647">
    <property type="protein sequence ID" value="CAJ1940337.1"/>
    <property type="gene ID" value="gene-AYBTSS11_LOCUS9647"/>
</dbReference>
<sequence length="104" mass="11730">MMNSIRNFRNRKALSEHCMQFMTTLNSELSIWSHAFTEWLALNCTNERLAHTSRVLTVTATGSVGGEEDGFRTTVASSNDLRFGVTSIHPYTSNKNAVQNLIYE</sequence>
<evidence type="ECO:0000313" key="1">
    <source>
        <dbReference type="EMBL" id="CAJ1940337.1"/>
    </source>
</evidence>
<name>A0AA86VFU3_9FABA</name>
<reference evidence="1" key="1">
    <citation type="submission" date="2023-10" db="EMBL/GenBank/DDBJ databases">
        <authorList>
            <person name="Domelevo Entfellner J.-B."/>
        </authorList>
    </citation>
    <scope>NUCLEOTIDE SEQUENCE</scope>
</reference>
<organism evidence="1 2">
    <name type="scientific">Sphenostylis stenocarpa</name>
    <dbReference type="NCBI Taxonomy" id="92480"/>
    <lineage>
        <taxon>Eukaryota</taxon>
        <taxon>Viridiplantae</taxon>
        <taxon>Streptophyta</taxon>
        <taxon>Embryophyta</taxon>
        <taxon>Tracheophyta</taxon>
        <taxon>Spermatophyta</taxon>
        <taxon>Magnoliopsida</taxon>
        <taxon>eudicotyledons</taxon>
        <taxon>Gunneridae</taxon>
        <taxon>Pentapetalae</taxon>
        <taxon>rosids</taxon>
        <taxon>fabids</taxon>
        <taxon>Fabales</taxon>
        <taxon>Fabaceae</taxon>
        <taxon>Papilionoideae</taxon>
        <taxon>50 kb inversion clade</taxon>
        <taxon>NPAAA clade</taxon>
        <taxon>indigoferoid/millettioid clade</taxon>
        <taxon>Phaseoleae</taxon>
        <taxon>Sphenostylis</taxon>
    </lineage>
</organism>
<gene>
    <name evidence="1" type="ORF">AYBTSS11_LOCUS9647</name>
</gene>
<evidence type="ECO:0000313" key="2">
    <source>
        <dbReference type="Proteomes" id="UP001189624"/>
    </source>
</evidence>